<dbReference type="EMBL" id="JACCBU010000001">
    <property type="protein sequence ID" value="NYE74003.1"/>
    <property type="molecule type" value="Genomic_DNA"/>
</dbReference>
<proteinExistence type="predicted"/>
<gene>
    <name evidence="1" type="ORF">BKA15_005332</name>
</gene>
<evidence type="ECO:0000313" key="2">
    <source>
        <dbReference type="Proteomes" id="UP000569914"/>
    </source>
</evidence>
<evidence type="ECO:0000313" key="1">
    <source>
        <dbReference type="EMBL" id="NYE74003.1"/>
    </source>
</evidence>
<dbReference type="Proteomes" id="UP000569914">
    <property type="component" value="Unassembled WGS sequence"/>
</dbReference>
<dbReference type="AlphaFoldDB" id="A0A7Y9ICC8"/>
<accession>A0A7Y9ICC8</accession>
<keyword evidence="2" id="KW-1185">Reference proteome</keyword>
<name>A0A7Y9ICC8_9ACTN</name>
<reference evidence="1 2" key="1">
    <citation type="submission" date="2020-07" db="EMBL/GenBank/DDBJ databases">
        <title>Sequencing the genomes of 1000 actinobacteria strains.</title>
        <authorList>
            <person name="Klenk H.-P."/>
        </authorList>
    </citation>
    <scope>NUCLEOTIDE SEQUENCE [LARGE SCALE GENOMIC DNA]</scope>
    <source>
        <strain evidence="1 2">DSM 22083</strain>
    </source>
</reference>
<comment type="caution">
    <text evidence="1">The sequence shown here is derived from an EMBL/GenBank/DDBJ whole genome shotgun (WGS) entry which is preliminary data.</text>
</comment>
<organism evidence="1 2">
    <name type="scientific">Microlunatus parietis</name>
    <dbReference type="NCBI Taxonomy" id="682979"/>
    <lineage>
        <taxon>Bacteria</taxon>
        <taxon>Bacillati</taxon>
        <taxon>Actinomycetota</taxon>
        <taxon>Actinomycetes</taxon>
        <taxon>Propionibacteriales</taxon>
        <taxon>Propionibacteriaceae</taxon>
        <taxon>Microlunatus</taxon>
    </lineage>
</organism>
<sequence>MSPVRDADVATERRVRVYFGEHLLREYKADQAAALRYAHAIGRRFPGLLVTVDGQTVEGLAQLPCEQLWTLLPP</sequence>
<protein>
    <submittedName>
        <fullName evidence="1">Uncharacterized protein</fullName>
    </submittedName>
</protein>